<dbReference type="EMBL" id="MHTV01000025">
    <property type="protein sequence ID" value="OHA66725.1"/>
    <property type="molecule type" value="Genomic_DNA"/>
</dbReference>
<protein>
    <submittedName>
        <fullName evidence="1">Uncharacterized protein</fullName>
    </submittedName>
</protein>
<sequence>MADQHNRPQDTSLFPLRPDRSHYTLENITESGETRLALLQQRLQTIEILPEEISFLIEEFRKRLQVALGSIRWMRIEKSHLPLLPVIPHTILSIRKQMQMVRRFQNSGEDLTNNKLEDLIHQAPDHCYWVVDINRGHSLPASTWIEEIALELMKNRQQALTGIEIVSFAIHTDTLDLGRYGLCAAASRYCQTNEYPVIMCHHESPRLVAAKRVPPLCRYIVPTCAWRITT</sequence>
<comment type="caution">
    <text evidence="1">The sequence shown here is derived from an EMBL/GenBank/DDBJ whole genome shotgun (WGS) entry which is preliminary data.</text>
</comment>
<reference evidence="1 2" key="1">
    <citation type="journal article" date="2016" name="Nat. Commun.">
        <title>Thousands of microbial genomes shed light on interconnected biogeochemical processes in an aquifer system.</title>
        <authorList>
            <person name="Anantharaman K."/>
            <person name="Brown C.T."/>
            <person name="Hug L.A."/>
            <person name="Sharon I."/>
            <person name="Castelle C.J."/>
            <person name="Probst A.J."/>
            <person name="Thomas B.C."/>
            <person name="Singh A."/>
            <person name="Wilkins M.J."/>
            <person name="Karaoz U."/>
            <person name="Brodie E.L."/>
            <person name="Williams K.H."/>
            <person name="Hubbard S.S."/>
            <person name="Banfield J.F."/>
        </authorList>
    </citation>
    <scope>NUCLEOTIDE SEQUENCE [LARGE SCALE GENOMIC DNA]</scope>
</reference>
<gene>
    <name evidence="1" type="ORF">A3C04_00240</name>
</gene>
<name>A0A1G2R1G6_9BACT</name>
<dbReference type="Proteomes" id="UP000178092">
    <property type="component" value="Unassembled WGS sequence"/>
</dbReference>
<evidence type="ECO:0000313" key="2">
    <source>
        <dbReference type="Proteomes" id="UP000178092"/>
    </source>
</evidence>
<organism evidence="1 2">
    <name type="scientific">Candidatus Wildermuthbacteria bacterium RIFCSPHIGHO2_02_FULL_45_25</name>
    <dbReference type="NCBI Taxonomy" id="1802450"/>
    <lineage>
        <taxon>Bacteria</taxon>
        <taxon>Candidatus Wildermuthiibacteriota</taxon>
    </lineage>
</organism>
<evidence type="ECO:0000313" key="1">
    <source>
        <dbReference type="EMBL" id="OHA66725.1"/>
    </source>
</evidence>
<accession>A0A1G2R1G6</accession>
<proteinExistence type="predicted"/>
<dbReference type="AlphaFoldDB" id="A0A1G2R1G6"/>